<feature type="transmembrane region" description="Helical" evidence="1">
    <location>
        <begin position="126"/>
        <end position="155"/>
    </location>
</feature>
<evidence type="ECO:0000256" key="1">
    <source>
        <dbReference type="SAM" id="Phobius"/>
    </source>
</evidence>
<dbReference type="AlphaFoldDB" id="F1T9T0"/>
<feature type="transmembrane region" description="Helical" evidence="1">
    <location>
        <begin position="21"/>
        <end position="43"/>
    </location>
</feature>
<keyword evidence="1" id="KW-0812">Transmembrane</keyword>
<feature type="transmembrane region" description="Helical" evidence="1">
    <location>
        <begin position="70"/>
        <end position="94"/>
    </location>
</feature>
<evidence type="ECO:0000313" key="4">
    <source>
        <dbReference type="Proteomes" id="UP000003860"/>
    </source>
</evidence>
<sequence>MRYLENAFKFTFKNFIITIPLLVAMAIPSMVMGVGSLGFLFNIKNFEQIFSQMLDNNGQFMPTYHMFLSLYGPTMIISMIVSTFLTLVLSILVYPATYGMINKKYETGISTLSDMTNSMTKYIGRFVLYGLLKIAMWIGMVVVYLILIAIAIVIVTAVSSVAGAILIVLFTLAFIAACIALAVYTSMWFTSVCVEDTDIMTGLKNSFRYVAGSFWTILGMSILISLLGTIAGTIIGMVVGWIPIIGGAVSSIVSYLAEFISIVFFFEIYREKSGKYACEEYYKQMNSGF</sequence>
<keyword evidence="1" id="KW-0472">Membrane</keyword>
<protein>
    <recommendedName>
        <fullName evidence="2">DUF7847 domain-containing protein</fullName>
    </recommendedName>
</protein>
<dbReference type="eggNOG" id="ENOG5033C3A">
    <property type="taxonomic scope" value="Bacteria"/>
</dbReference>
<dbReference type="OrthoDB" id="1738801at2"/>
<feature type="transmembrane region" description="Helical" evidence="1">
    <location>
        <begin position="241"/>
        <end position="266"/>
    </location>
</feature>
<evidence type="ECO:0000313" key="3">
    <source>
        <dbReference type="EMBL" id="EGD48672.1"/>
    </source>
</evidence>
<dbReference type="STRING" id="588581.Cpap_3095"/>
<dbReference type="RefSeq" id="WP_004617876.1">
    <property type="nucleotide sequence ID" value="NZ_ACXX02000003.1"/>
</dbReference>
<keyword evidence="1" id="KW-1133">Transmembrane helix</keyword>
<reference evidence="3" key="2">
    <citation type="submission" date="2011-01" db="EMBL/GenBank/DDBJ databases">
        <title>The Non-contiguous Finished genome of Clostridium papyrosolvens.</title>
        <authorList>
            <person name="Lucas S."/>
            <person name="Copeland A."/>
            <person name="Lapidus A."/>
            <person name="Cheng J.-F."/>
            <person name="Goodwin L."/>
            <person name="Pitluck S."/>
            <person name="Misra M."/>
            <person name="Chertkov O."/>
            <person name="Detter J.C."/>
            <person name="Han C."/>
            <person name="Tapia R."/>
            <person name="Land M."/>
            <person name="Hauser L."/>
            <person name="Kyrpides N."/>
            <person name="Ivanova N."/>
            <person name="Pagani I."/>
            <person name="Mouttaki H."/>
            <person name="He Z."/>
            <person name="Zhou J."/>
            <person name="Hemme C.L."/>
            <person name="Woyke T."/>
        </authorList>
    </citation>
    <scope>NUCLEOTIDE SEQUENCE [LARGE SCALE GENOMIC DNA]</scope>
    <source>
        <strain evidence="3">DSM 2782</strain>
    </source>
</reference>
<feature type="domain" description="DUF7847" evidence="2">
    <location>
        <begin position="76"/>
        <end position="270"/>
    </location>
</feature>
<gene>
    <name evidence="3" type="ORF">Cpap_3095</name>
</gene>
<dbReference type="EMBL" id="ACXX02000003">
    <property type="protein sequence ID" value="EGD48672.1"/>
    <property type="molecule type" value="Genomic_DNA"/>
</dbReference>
<feature type="transmembrane region" description="Helical" evidence="1">
    <location>
        <begin position="209"/>
        <end position="235"/>
    </location>
</feature>
<keyword evidence="4" id="KW-1185">Reference proteome</keyword>
<dbReference type="Pfam" id="PF25231">
    <property type="entry name" value="DUF7847"/>
    <property type="match status" value="1"/>
</dbReference>
<proteinExistence type="predicted"/>
<evidence type="ECO:0000259" key="2">
    <source>
        <dbReference type="Pfam" id="PF25231"/>
    </source>
</evidence>
<comment type="caution">
    <text evidence="3">The sequence shown here is derived from an EMBL/GenBank/DDBJ whole genome shotgun (WGS) entry which is preliminary data.</text>
</comment>
<feature type="transmembrane region" description="Helical" evidence="1">
    <location>
        <begin position="161"/>
        <end position="189"/>
    </location>
</feature>
<dbReference type="Proteomes" id="UP000003860">
    <property type="component" value="Unassembled WGS sequence"/>
</dbReference>
<name>F1T9T0_9FIRM</name>
<organism evidence="3 4">
    <name type="scientific">Ruminiclostridium papyrosolvens DSM 2782</name>
    <dbReference type="NCBI Taxonomy" id="588581"/>
    <lineage>
        <taxon>Bacteria</taxon>
        <taxon>Bacillati</taxon>
        <taxon>Bacillota</taxon>
        <taxon>Clostridia</taxon>
        <taxon>Eubacteriales</taxon>
        <taxon>Oscillospiraceae</taxon>
        <taxon>Ruminiclostridium</taxon>
    </lineage>
</organism>
<accession>F1T9T0</accession>
<dbReference type="InterPro" id="IPR057169">
    <property type="entry name" value="DUF7847"/>
</dbReference>
<reference evidence="3" key="1">
    <citation type="submission" date="2009-07" db="EMBL/GenBank/DDBJ databases">
        <authorList>
            <consortium name="US DOE Joint Genome Institute (JGI-PGF)"/>
            <person name="Lucas S."/>
            <person name="Copeland A."/>
            <person name="Lapidus A."/>
            <person name="Glavina del Rio T."/>
            <person name="Tice H."/>
            <person name="Bruce D."/>
            <person name="Goodwin L."/>
            <person name="Pitluck S."/>
            <person name="Larimer F."/>
            <person name="Land M.L."/>
            <person name="Mouttaki H."/>
            <person name="He Z."/>
            <person name="Zhou J."/>
            <person name="Hemme C.L."/>
        </authorList>
    </citation>
    <scope>NUCLEOTIDE SEQUENCE [LARGE SCALE GENOMIC DNA]</scope>
    <source>
        <strain evidence="3">DSM 2782</strain>
    </source>
</reference>